<name>Q2IQL3_ANADE</name>
<dbReference type="InterPro" id="IPR013785">
    <property type="entry name" value="Aldolase_TIM"/>
</dbReference>
<comment type="cofactor">
    <cofactor evidence="1">
        <name>[4Fe-4S] cluster</name>
        <dbReference type="ChEBI" id="CHEBI:49883"/>
    </cofactor>
</comment>
<evidence type="ECO:0000313" key="7">
    <source>
        <dbReference type="EMBL" id="ABC81099.1"/>
    </source>
</evidence>
<keyword evidence="3" id="KW-0479">Metal-binding</keyword>
<keyword evidence="4" id="KW-0408">Iron</keyword>
<dbReference type="EMBL" id="CP000251">
    <property type="protein sequence ID" value="ABC81099.1"/>
    <property type="molecule type" value="Genomic_DNA"/>
</dbReference>
<organism evidence="7 8">
    <name type="scientific">Anaeromyxobacter dehalogenans (strain 2CP-C)</name>
    <dbReference type="NCBI Taxonomy" id="290397"/>
    <lineage>
        <taxon>Bacteria</taxon>
        <taxon>Pseudomonadati</taxon>
        <taxon>Myxococcota</taxon>
        <taxon>Myxococcia</taxon>
        <taxon>Myxococcales</taxon>
        <taxon>Cystobacterineae</taxon>
        <taxon>Anaeromyxobacteraceae</taxon>
        <taxon>Anaeromyxobacter</taxon>
    </lineage>
</organism>
<protein>
    <submittedName>
        <fullName evidence="7">Radical SAM</fullName>
    </submittedName>
</protein>
<evidence type="ECO:0000256" key="5">
    <source>
        <dbReference type="ARBA" id="ARBA00023014"/>
    </source>
</evidence>
<dbReference type="GO" id="GO:0051536">
    <property type="term" value="F:iron-sulfur cluster binding"/>
    <property type="evidence" value="ECO:0007669"/>
    <property type="project" value="UniProtKB-KW"/>
</dbReference>
<gene>
    <name evidence="7" type="ordered locus">Adeh_1325</name>
</gene>
<dbReference type="PANTHER" id="PTHR11228">
    <property type="entry name" value="RADICAL SAM DOMAIN PROTEIN"/>
    <property type="match status" value="1"/>
</dbReference>
<accession>Q2IQL3</accession>
<keyword evidence="2" id="KW-0949">S-adenosyl-L-methionine</keyword>
<evidence type="ECO:0000256" key="2">
    <source>
        <dbReference type="ARBA" id="ARBA00022691"/>
    </source>
</evidence>
<dbReference type="STRING" id="290397.Adeh_1325"/>
<dbReference type="SFLD" id="SFLDG01111">
    <property type="entry name" value="Uncharacterised_Radical_SAM_Su"/>
    <property type="match status" value="1"/>
</dbReference>
<proteinExistence type="predicted"/>
<dbReference type="InterPro" id="IPR058240">
    <property type="entry name" value="rSAM_sf"/>
</dbReference>
<dbReference type="NCBIfam" id="TIGR04038">
    <property type="entry name" value="tatD_link_rSAM"/>
    <property type="match status" value="1"/>
</dbReference>
<dbReference type="AlphaFoldDB" id="Q2IQL3"/>
<evidence type="ECO:0000259" key="6">
    <source>
        <dbReference type="PROSITE" id="PS51918"/>
    </source>
</evidence>
<dbReference type="Proteomes" id="UP000001935">
    <property type="component" value="Chromosome"/>
</dbReference>
<evidence type="ECO:0000313" key="8">
    <source>
        <dbReference type="Proteomes" id="UP000001935"/>
    </source>
</evidence>
<evidence type="ECO:0000256" key="4">
    <source>
        <dbReference type="ARBA" id="ARBA00023004"/>
    </source>
</evidence>
<evidence type="ECO:0000256" key="3">
    <source>
        <dbReference type="ARBA" id="ARBA00022723"/>
    </source>
</evidence>
<dbReference type="SUPFAM" id="SSF102114">
    <property type="entry name" value="Radical SAM enzymes"/>
    <property type="match status" value="1"/>
</dbReference>
<dbReference type="InterPro" id="IPR023821">
    <property type="entry name" value="rSAM_TatD-assoc"/>
</dbReference>
<dbReference type="eggNOG" id="COG2896">
    <property type="taxonomic scope" value="Bacteria"/>
</dbReference>
<dbReference type="GO" id="GO:0046872">
    <property type="term" value="F:metal ion binding"/>
    <property type="evidence" value="ECO:0007669"/>
    <property type="project" value="UniProtKB-KW"/>
</dbReference>
<dbReference type="HOGENOM" id="CLU_1364481_0_0_7"/>
<dbReference type="PROSITE" id="PS51918">
    <property type="entry name" value="RADICAL_SAM"/>
    <property type="match status" value="1"/>
</dbReference>
<dbReference type="SFLD" id="SFLDS00029">
    <property type="entry name" value="Radical_SAM"/>
    <property type="match status" value="1"/>
</dbReference>
<dbReference type="CDD" id="cd01335">
    <property type="entry name" value="Radical_SAM"/>
    <property type="match status" value="1"/>
</dbReference>
<keyword evidence="5" id="KW-0411">Iron-sulfur</keyword>
<dbReference type="PANTHER" id="PTHR11228:SF7">
    <property type="entry name" value="PQQA PEPTIDE CYCLASE"/>
    <property type="match status" value="1"/>
</dbReference>
<evidence type="ECO:0000256" key="1">
    <source>
        <dbReference type="ARBA" id="ARBA00001966"/>
    </source>
</evidence>
<dbReference type="Gene3D" id="3.20.20.70">
    <property type="entry name" value="Aldolase class I"/>
    <property type="match status" value="1"/>
</dbReference>
<sequence length="244" mass="25922">MRQDASGWRSRLGPAITRALVTTETSHRNAPVLAYPLGDALYLNVTSACTLACTFCPKIRDDDFTVGGFDLRLARNPDADEVWRAIGEAGLEGRSEVCFTGFGEPTRRLEVVLEIARRLRAAGARRIRVDTDGLANLREGRDVAPELAAAGVGALSVSLNAPDAATYARICPSRYGEAAYEAVKGFIRAAVGVVPDVAASAVGMPGISETACRAVAESLGARFRWRPYDRVGRIPSSAGSARVG</sequence>
<dbReference type="KEGG" id="ade:Adeh_1325"/>
<reference evidence="7" key="1">
    <citation type="submission" date="2006-01" db="EMBL/GenBank/DDBJ databases">
        <title>Complete sequence of Anaeromyxobacter dehalogenans 2CP-C.</title>
        <authorList>
            <consortium name="US DOE Joint Genome Institute"/>
            <person name="Copeland A."/>
            <person name="Lucas S."/>
            <person name="Lapidus A."/>
            <person name="Barry K."/>
            <person name="Detter J.C."/>
            <person name="Glavina T."/>
            <person name="Hammon N."/>
            <person name="Israni S."/>
            <person name="Pitluck S."/>
            <person name="Brettin T."/>
            <person name="Bruce D."/>
            <person name="Han C."/>
            <person name="Tapia R."/>
            <person name="Gilna P."/>
            <person name="Kiss H."/>
            <person name="Schmutz J."/>
            <person name="Larimer F."/>
            <person name="Land M."/>
            <person name="Kyrpides N."/>
            <person name="Anderson I."/>
            <person name="Sanford R.A."/>
            <person name="Ritalahti K.M."/>
            <person name="Thomas H.S."/>
            <person name="Kirby J.R."/>
            <person name="Zhulin I.B."/>
            <person name="Loeffler F.E."/>
            <person name="Richardson P."/>
        </authorList>
    </citation>
    <scope>NUCLEOTIDE SEQUENCE</scope>
    <source>
        <strain evidence="7">2CP-C</strain>
    </source>
</reference>
<dbReference type="InterPro" id="IPR007197">
    <property type="entry name" value="rSAM"/>
</dbReference>
<dbReference type="Pfam" id="PF04055">
    <property type="entry name" value="Radical_SAM"/>
    <property type="match status" value="1"/>
</dbReference>
<dbReference type="InterPro" id="IPR050377">
    <property type="entry name" value="Radical_SAM_PqqE_MftC-like"/>
</dbReference>
<feature type="domain" description="Radical SAM core" evidence="6">
    <location>
        <begin position="35"/>
        <end position="244"/>
    </location>
</feature>
<dbReference type="GO" id="GO:0003824">
    <property type="term" value="F:catalytic activity"/>
    <property type="evidence" value="ECO:0007669"/>
    <property type="project" value="InterPro"/>
</dbReference>